<accession>A0AAW3JNM0</accession>
<dbReference type="CDD" id="cd00063">
    <property type="entry name" value="FN3"/>
    <property type="match status" value="2"/>
</dbReference>
<sequence>MEFYMFNKKKKKKIFIFFEAALALSICCFAARMIKAHASSTDSADSLPNKFISIFSETFSDNSSSDGSPSDNTTDVTPEATPEPTIPAALDGTVTESHTTSATTSAVSIEWTPVEDAEGYSLTLTYNNNTTTIETTENTYNITDLSPATVISYHLSFYKTILGQKVYSSPSAEFSTSSSVTKVTGLTLTDRTSPLEDNGQVTLSWDAMSNALYNVYYKQKNASDYTLAGTATTNSLVISQLKASENYDFYVQAYCLSPDNIGEASDVISVTTLPYTVYGFSADSETETQIDLSWDENTSGNYYKIYRSVNDGPAEFLLQTEQTSYSDTNLEPGTVCSYQISVVNTTTGLESTLTSVLRCASRPTAVTGAAIEKSTATTISFNWEQNTSATGYIIYRKKGSGSYVYLTSTTETSYTDTSLASGSNYRYKLLAYADTEQHPSLNYSNEIKTSTLPARLTVKGKAGYGKLRLSWTATTGASGYYIYQLKDGSYELIDTLEGKSNVSKVYENMTIGTFYKYKVTAYRNAFSQKFIGQNSVVTTVKPVKTKKTLTTPSYYSTKKALTSSYAWSKVPYVKKYANYKKCITIPGIRSTNVAGFESTKMCPQAITFAGKYLLITAYDTYSEEKSVIYVMNKYNRKLLTVIVLPNKTHGGGICYDGKTVWVTNGQKISGIAFTDINYAASKRLAYKEVEYTKTLATNYKCSFLTYYKKQIWTGNFEYTKNGTLRSYTIINPNSENTTLKERSSVTIPPAVQGITFATGGKLIVSRAYGYTNELDIYKPAKPGTTSMRLGKRLKKITMPALNEGIAINGAYLYVNFESGLPGSLALNHMDRILALKLKAILK</sequence>
<name>A0AAW3JNM0_9FIRM</name>
<evidence type="ECO:0000256" key="1">
    <source>
        <dbReference type="SAM" id="MobiDB-lite"/>
    </source>
</evidence>
<evidence type="ECO:0000313" key="5">
    <source>
        <dbReference type="Proteomes" id="UP000050833"/>
    </source>
</evidence>
<dbReference type="GO" id="GO:0016020">
    <property type="term" value="C:membrane"/>
    <property type="evidence" value="ECO:0007669"/>
    <property type="project" value="UniProtKB-SubCell"/>
</dbReference>
<gene>
    <name evidence="4" type="ORF">APZ18_15215</name>
</gene>
<organism evidence="4 5">
    <name type="scientific">Butyribacter intestini</name>
    <dbReference type="NCBI Taxonomy" id="1703332"/>
    <lineage>
        <taxon>Bacteria</taxon>
        <taxon>Bacillati</taxon>
        <taxon>Bacillota</taxon>
        <taxon>Clostridia</taxon>
        <taxon>Lachnospirales</taxon>
        <taxon>Lachnospiraceae</taxon>
        <taxon>Butyribacter</taxon>
    </lineage>
</organism>
<proteinExistence type="predicted"/>
<dbReference type="SUPFAM" id="SSF75011">
    <property type="entry name" value="3-carboxy-cis,cis-mucoante lactonizing enzyme"/>
    <property type="match status" value="1"/>
</dbReference>
<feature type="chain" id="PRO_5043419357" description="Fibronectin type-III domain-containing protein" evidence="2">
    <location>
        <begin position="31"/>
        <end position="842"/>
    </location>
</feature>
<protein>
    <recommendedName>
        <fullName evidence="3">Fibronectin type-III domain-containing protein</fullName>
    </recommendedName>
</protein>
<comment type="caution">
    <text evidence="4">The sequence shown here is derived from an EMBL/GenBank/DDBJ whole genome shotgun (WGS) entry which is preliminary data.</text>
</comment>
<dbReference type="SUPFAM" id="SSF49265">
    <property type="entry name" value="Fibronectin type III"/>
    <property type="match status" value="3"/>
</dbReference>
<feature type="domain" description="Fibronectin type-III" evidence="3">
    <location>
        <begin position="182"/>
        <end position="275"/>
    </location>
</feature>
<feature type="region of interest" description="Disordered" evidence="1">
    <location>
        <begin position="60"/>
        <end position="94"/>
    </location>
</feature>
<dbReference type="Proteomes" id="UP000050833">
    <property type="component" value="Unassembled WGS sequence"/>
</dbReference>
<dbReference type="PANTHER" id="PTHR46957:SF3">
    <property type="entry name" value="CYTOKINE RECEPTOR"/>
    <property type="match status" value="1"/>
</dbReference>
<dbReference type="AlphaFoldDB" id="A0AAW3JNM0"/>
<evidence type="ECO:0000313" key="4">
    <source>
        <dbReference type="EMBL" id="KQC84036.1"/>
    </source>
</evidence>
<dbReference type="EMBL" id="LLKB01000008">
    <property type="protein sequence ID" value="KQC84036.1"/>
    <property type="molecule type" value="Genomic_DNA"/>
</dbReference>
<evidence type="ECO:0000259" key="3">
    <source>
        <dbReference type="PROSITE" id="PS50853"/>
    </source>
</evidence>
<dbReference type="InterPro" id="IPR003961">
    <property type="entry name" value="FN3_dom"/>
</dbReference>
<dbReference type="PROSITE" id="PS50853">
    <property type="entry name" value="FN3"/>
    <property type="match status" value="2"/>
</dbReference>
<reference evidence="4 5" key="1">
    <citation type="submission" date="2015-10" db="EMBL/GenBank/DDBJ databases">
        <title>Butyribacter intestini gen. nov., sp. nov., a butyric acid-producing bacterium of the family Lachnospiraceae isolated from the human faeces.</title>
        <authorList>
            <person name="Zou Y."/>
            <person name="Xue W."/>
            <person name="Luo G."/>
            <person name="Lv M."/>
        </authorList>
    </citation>
    <scope>NUCLEOTIDE SEQUENCE [LARGE SCALE GENOMIC DNA]</scope>
    <source>
        <strain evidence="4 5">TF01-11</strain>
    </source>
</reference>
<keyword evidence="5" id="KW-1185">Reference proteome</keyword>
<dbReference type="InterPro" id="IPR036116">
    <property type="entry name" value="FN3_sf"/>
</dbReference>
<dbReference type="Gene3D" id="2.60.40.10">
    <property type="entry name" value="Immunoglobulins"/>
    <property type="match status" value="4"/>
</dbReference>
<keyword evidence="2" id="KW-0732">Signal</keyword>
<dbReference type="SMART" id="SM00060">
    <property type="entry name" value="FN3"/>
    <property type="match status" value="5"/>
</dbReference>
<dbReference type="InterPro" id="IPR013783">
    <property type="entry name" value="Ig-like_fold"/>
</dbReference>
<evidence type="ECO:0000256" key="2">
    <source>
        <dbReference type="SAM" id="SignalP"/>
    </source>
</evidence>
<feature type="domain" description="Fibronectin type-III" evidence="3">
    <location>
        <begin position="362"/>
        <end position="454"/>
    </location>
</feature>
<feature type="signal peptide" evidence="2">
    <location>
        <begin position="1"/>
        <end position="30"/>
    </location>
</feature>
<dbReference type="InterPro" id="IPR050713">
    <property type="entry name" value="RTP_Phos/Ushers"/>
</dbReference>
<dbReference type="PANTHER" id="PTHR46957">
    <property type="entry name" value="CYTOKINE RECEPTOR"/>
    <property type="match status" value="1"/>
</dbReference>